<keyword evidence="3" id="KW-1185">Reference proteome</keyword>
<name>A0ABR4CPD8_9HELO</name>
<evidence type="ECO:0000313" key="2">
    <source>
        <dbReference type="EMBL" id="KAL2071790.1"/>
    </source>
</evidence>
<dbReference type="EMBL" id="JAZHXI010000005">
    <property type="protein sequence ID" value="KAL2071790.1"/>
    <property type="molecule type" value="Genomic_DNA"/>
</dbReference>
<sequence length="98" mass="10888">MDVDEVEINARCGRKKKVTVPTAPKKSWLSRQGLLGLPGIKTNVSVPGWPLKVRELPTVLKDLNPVRELQYARMHACNPREGTNRVAPKPRASTLYGS</sequence>
<evidence type="ECO:0000313" key="3">
    <source>
        <dbReference type="Proteomes" id="UP001595075"/>
    </source>
</evidence>
<reference evidence="2 3" key="1">
    <citation type="journal article" date="2024" name="Commun. Biol.">
        <title>Comparative genomic analysis of thermophilic fungi reveals convergent evolutionary adaptations and gene losses.</title>
        <authorList>
            <person name="Steindorff A.S."/>
            <person name="Aguilar-Pontes M.V."/>
            <person name="Robinson A.J."/>
            <person name="Andreopoulos B."/>
            <person name="LaButti K."/>
            <person name="Kuo A."/>
            <person name="Mondo S."/>
            <person name="Riley R."/>
            <person name="Otillar R."/>
            <person name="Haridas S."/>
            <person name="Lipzen A."/>
            <person name="Grimwood J."/>
            <person name="Schmutz J."/>
            <person name="Clum A."/>
            <person name="Reid I.D."/>
            <person name="Moisan M.C."/>
            <person name="Butler G."/>
            <person name="Nguyen T.T.M."/>
            <person name="Dewar K."/>
            <person name="Conant G."/>
            <person name="Drula E."/>
            <person name="Henrissat B."/>
            <person name="Hansel C."/>
            <person name="Singer S."/>
            <person name="Hutchinson M.I."/>
            <person name="de Vries R.P."/>
            <person name="Natvig D.O."/>
            <person name="Powell A.J."/>
            <person name="Tsang A."/>
            <person name="Grigoriev I.V."/>
        </authorList>
    </citation>
    <scope>NUCLEOTIDE SEQUENCE [LARGE SCALE GENOMIC DNA]</scope>
    <source>
        <strain evidence="2 3">CBS 494.80</strain>
    </source>
</reference>
<dbReference type="Proteomes" id="UP001595075">
    <property type="component" value="Unassembled WGS sequence"/>
</dbReference>
<feature type="region of interest" description="Disordered" evidence="1">
    <location>
        <begin position="79"/>
        <end position="98"/>
    </location>
</feature>
<accession>A0ABR4CPD8</accession>
<proteinExistence type="predicted"/>
<feature type="non-terminal residue" evidence="2">
    <location>
        <position position="98"/>
    </location>
</feature>
<gene>
    <name evidence="2" type="ORF">VTL71DRAFT_13025</name>
</gene>
<comment type="caution">
    <text evidence="2">The sequence shown here is derived from an EMBL/GenBank/DDBJ whole genome shotgun (WGS) entry which is preliminary data.</text>
</comment>
<organism evidence="2 3">
    <name type="scientific">Oculimacula yallundae</name>
    <dbReference type="NCBI Taxonomy" id="86028"/>
    <lineage>
        <taxon>Eukaryota</taxon>
        <taxon>Fungi</taxon>
        <taxon>Dikarya</taxon>
        <taxon>Ascomycota</taxon>
        <taxon>Pezizomycotina</taxon>
        <taxon>Leotiomycetes</taxon>
        <taxon>Helotiales</taxon>
        <taxon>Ploettnerulaceae</taxon>
        <taxon>Oculimacula</taxon>
    </lineage>
</organism>
<evidence type="ECO:0000256" key="1">
    <source>
        <dbReference type="SAM" id="MobiDB-lite"/>
    </source>
</evidence>
<protein>
    <submittedName>
        <fullName evidence="2">Uncharacterized protein</fullName>
    </submittedName>
</protein>